<comment type="caution">
    <text evidence="2">The sequence shown here is derived from an EMBL/GenBank/DDBJ whole genome shotgun (WGS) entry which is preliminary data.</text>
</comment>
<gene>
    <name evidence="2" type="ORF">H7J73_31040</name>
</gene>
<dbReference type="Proteomes" id="UP001526201">
    <property type="component" value="Unassembled WGS sequence"/>
</dbReference>
<evidence type="ECO:0000313" key="2">
    <source>
        <dbReference type="EMBL" id="MCV7230453.1"/>
    </source>
</evidence>
<dbReference type="RefSeq" id="WP_264071738.1">
    <property type="nucleotide sequence ID" value="NZ_JACKTY010000050.1"/>
</dbReference>
<dbReference type="NCBIfam" id="TIGR03815">
    <property type="entry name" value="CpaE_hom_Actino"/>
    <property type="match status" value="1"/>
</dbReference>
<dbReference type="SUPFAM" id="SSF52540">
    <property type="entry name" value="P-loop containing nucleoside triphosphate hydrolases"/>
    <property type="match status" value="1"/>
</dbReference>
<keyword evidence="3" id="KW-1185">Reference proteome</keyword>
<sequence length="362" mass="36781">MTTTAAILALVSDAEVRHEIDQVAAAVGVSVVHLGPTAAVSRKTWSAAAAIVVDLEAAGRCRAAVLPRRSAVFLLVGGEPDTAAFQVAITVGAQQVLSIPSQAAELVRALAAAADLGRAEQRHGEVAAVIAGRGGAGTSLFAAAMAQAAADALLIDLDPWGGGIDLLLGSESTAGLRWPDLAVQGGRLSWSAVRDALPRYRGISVLSGTRSEHELVAGTVDAVIEAGRHGGATVVCDLPRRLTDAVMTALDGADLVVLITQCDVRACAATAAMAPVLSAVNPNIGLVVRGPSPGGLSPADVGEIVGLPVLAAMRPEPLLAEKLERGGVRMGARSPLALAARQVLAVLRQHPHNRATVQEPAA</sequence>
<dbReference type="InterPro" id="IPR050625">
    <property type="entry name" value="ParA/MinD_ATPase"/>
</dbReference>
<dbReference type="EMBL" id="JACKTY010000050">
    <property type="protein sequence ID" value="MCV7230453.1"/>
    <property type="molecule type" value="Genomic_DNA"/>
</dbReference>
<dbReference type="Gene3D" id="3.40.50.300">
    <property type="entry name" value="P-loop containing nucleotide triphosphate hydrolases"/>
    <property type="match status" value="1"/>
</dbReference>
<evidence type="ECO:0000259" key="1">
    <source>
        <dbReference type="Pfam" id="PF26563"/>
    </source>
</evidence>
<protein>
    <recommendedName>
        <fullName evidence="1">Rv3660c-like CheY-like N-terminal domain-containing protein</fullName>
    </recommendedName>
</protein>
<dbReference type="PANTHER" id="PTHR43384:SF11">
    <property type="entry name" value="SEPTUM SITE DETERMINING PROTEIN"/>
    <property type="match status" value="1"/>
</dbReference>
<organism evidence="2 3">
    <name type="scientific">Mycolicibacterium komossense</name>
    <dbReference type="NCBI Taxonomy" id="1779"/>
    <lineage>
        <taxon>Bacteria</taxon>
        <taxon>Bacillati</taxon>
        <taxon>Actinomycetota</taxon>
        <taxon>Actinomycetes</taxon>
        <taxon>Mycobacteriales</taxon>
        <taxon>Mycobacteriaceae</taxon>
        <taxon>Mycolicibacterium</taxon>
    </lineage>
</organism>
<dbReference type="Pfam" id="PF26563">
    <property type="entry name" value="Rv3660c_N"/>
    <property type="match status" value="1"/>
</dbReference>
<name>A0ABT3CLN7_9MYCO</name>
<accession>A0ABT3CLN7</accession>
<dbReference type="InterPro" id="IPR059050">
    <property type="entry name" value="Rv3660c_N"/>
</dbReference>
<feature type="domain" description="Rv3660c-like CheY-like N-terminal" evidence="1">
    <location>
        <begin position="11"/>
        <end position="117"/>
    </location>
</feature>
<dbReference type="InterPro" id="IPR022521">
    <property type="entry name" value="Rv3660c"/>
</dbReference>
<dbReference type="InterPro" id="IPR027417">
    <property type="entry name" value="P-loop_NTPase"/>
</dbReference>
<reference evidence="2 3" key="1">
    <citation type="journal article" date="2022" name="BMC Genomics">
        <title>Comparative genome analysis of mycobacteria focusing on tRNA and non-coding RNA.</title>
        <authorList>
            <person name="Behra P.R.K."/>
            <person name="Pettersson B.M.F."/>
            <person name="Ramesh M."/>
            <person name="Das S."/>
            <person name="Dasgupta S."/>
            <person name="Kirsebom L.A."/>
        </authorList>
    </citation>
    <scope>NUCLEOTIDE SEQUENCE [LARGE SCALE GENOMIC DNA]</scope>
    <source>
        <strain evidence="2 3">DSM 44078</strain>
    </source>
</reference>
<proteinExistence type="predicted"/>
<dbReference type="PANTHER" id="PTHR43384">
    <property type="entry name" value="SEPTUM SITE-DETERMINING PROTEIN MIND HOMOLOG, CHLOROPLASTIC-RELATED"/>
    <property type="match status" value="1"/>
</dbReference>
<evidence type="ECO:0000313" key="3">
    <source>
        <dbReference type="Proteomes" id="UP001526201"/>
    </source>
</evidence>